<dbReference type="KEGG" id="hanx:ABSL23_17430"/>
<feature type="compositionally biased region" description="Acidic residues" evidence="1">
    <location>
        <begin position="54"/>
        <end position="67"/>
    </location>
</feature>
<evidence type="ECO:0000256" key="1">
    <source>
        <dbReference type="SAM" id="MobiDB-lite"/>
    </source>
</evidence>
<evidence type="ECO:0008006" key="3">
    <source>
        <dbReference type="Google" id="ProtNLM"/>
    </source>
</evidence>
<accession>A0AAU8CHH1</accession>
<dbReference type="RefSeq" id="WP_353635669.1">
    <property type="nucleotide sequence ID" value="NZ_CP159208.1"/>
</dbReference>
<keyword evidence="2" id="KW-0614">Plasmid</keyword>
<name>A0AAU8CHH1_9EURY</name>
<proteinExistence type="predicted"/>
<dbReference type="AlphaFoldDB" id="A0AAU8CHH1"/>
<geneLocation type="plasmid" evidence="2">
    <name>pNMX12-1_2</name>
</geneLocation>
<sequence>MGQTVSFVARDELAEWLESRADEEMKSVSAVCQDIVAAEYRRQNPVDTGKGGETEADESEADEPDALESDREFSFGTKREADAVRTQFPDYISDDDDKRFNEVVVEEGTPGEVVKELERRSVS</sequence>
<organism evidence="2">
    <name type="scientific">Halobacterium sp. NMX12-1</name>
    <dbReference type="NCBI Taxonomy" id="3166650"/>
    <lineage>
        <taxon>Archaea</taxon>
        <taxon>Methanobacteriati</taxon>
        <taxon>Methanobacteriota</taxon>
        <taxon>Stenosarchaea group</taxon>
        <taxon>Halobacteria</taxon>
        <taxon>Halobacteriales</taxon>
        <taxon>Halobacteriaceae</taxon>
        <taxon>Halobacterium</taxon>
    </lineage>
</organism>
<dbReference type="EMBL" id="CP159208">
    <property type="protein sequence ID" value="XCF18399.1"/>
    <property type="molecule type" value="Genomic_DNA"/>
</dbReference>
<dbReference type="GeneID" id="91110970"/>
<feature type="region of interest" description="Disordered" evidence="1">
    <location>
        <begin position="41"/>
        <end position="69"/>
    </location>
</feature>
<protein>
    <recommendedName>
        <fullName evidence="3">CopG family transcriptional regulator</fullName>
    </recommendedName>
</protein>
<evidence type="ECO:0000313" key="2">
    <source>
        <dbReference type="EMBL" id="XCF18399.1"/>
    </source>
</evidence>
<gene>
    <name evidence="2" type="ORF">ABSL23_17430</name>
</gene>
<reference evidence="2" key="1">
    <citation type="submission" date="2024-06" db="EMBL/GenBank/DDBJ databases">
        <title>Genome Sequence of an extremely halophilic archaeon isolated from Permian era halite, Salado Formation, Carlsbad, New Mexico: Halobacterium sp. strain NMX12-1.</title>
        <authorList>
            <person name="Sotoa L."/>
            <person name="DasSarma P."/>
            <person name="Anton B.P."/>
            <person name="Vincze T."/>
            <person name="Verma I."/>
            <person name="Eralp B."/>
            <person name="Powers D.W."/>
            <person name="Dozier B.L."/>
            <person name="Roberts R.J."/>
            <person name="DasSarma S."/>
        </authorList>
    </citation>
    <scope>NUCLEOTIDE SEQUENCE</scope>
    <source>
        <strain evidence="2">NMX12-1</strain>
        <plasmid evidence="2">pNMX12-1_2</plasmid>
    </source>
</reference>